<dbReference type="EMBL" id="CP109441">
    <property type="protein sequence ID" value="WUV46477.1"/>
    <property type="molecule type" value="Genomic_DNA"/>
</dbReference>
<feature type="domain" description="Enoyl reductase (ER)" evidence="1">
    <location>
        <begin position="11"/>
        <end position="318"/>
    </location>
</feature>
<evidence type="ECO:0000313" key="3">
    <source>
        <dbReference type="Proteomes" id="UP001432062"/>
    </source>
</evidence>
<dbReference type="Pfam" id="PF08240">
    <property type="entry name" value="ADH_N"/>
    <property type="match status" value="1"/>
</dbReference>
<dbReference type="SUPFAM" id="SSF51735">
    <property type="entry name" value="NAD(P)-binding Rossmann-fold domains"/>
    <property type="match status" value="1"/>
</dbReference>
<dbReference type="Gene3D" id="3.40.50.720">
    <property type="entry name" value="NAD(P)-binding Rossmann-like Domain"/>
    <property type="match status" value="1"/>
</dbReference>
<protein>
    <submittedName>
        <fullName evidence="2">NADPH:quinone oxidoreductase family protein</fullName>
    </submittedName>
</protein>
<dbReference type="InterPro" id="IPR013154">
    <property type="entry name" value="ADH-like_N"/>
</dbReference>
<dbReference type="InterPro" id="IPR051397">
    <property type="entry name" value="Zn-ADH-like_protein"/>
</dbReference>
<dbReference type="InterPro" id="IPR011032">
    <property type="entry name" value="GroES-like_sf"/>
</dbReference>
<keyword evidence="3" id="KW-1185">Reference proteome</keyword>
<dbReference type="PANTHER" id="PTHR43677:SF4">
    <property type="entry name" value="QUINONE OXIDOREDUCTASE-LIKE PROTEIN 2"/>
    <property type="match status" value="1"/>
</dbReference>
<dbReference type="PANTHER" id="PTHR43677">
    <property type="entry name" value="SHORT-CHAIN DEHYDROGENASE/REDUCTASE"/>
    <property type="match status" value="1"/>
</dbReference>
<dbReference type="Gene3D" id="3.90.180.10">
    <property type="entry name" value="Medium-chain alcohol dehydrogenases, catalytic domain"/>
    <property type="match status" value="1"/>
</dbReference>
<dbReference type="Pfam" id="PF00107">
    <property type="entry name" value="ADH_zinc_N"/>
    <property type="match status" value="1"/>
</dbReference>
<dbReference type="RefSeq" id="WP_329410227.1">
    <property type="nucleotide sequence ID" value="NZ_CP109441.1"/>
</dbReference>
<proteinExistence type="predicted"/>
<dbReference type="InterPro" id="IPR020843">
    <property type="entry name" value="ER"/>
</dbReference>
<dbReference type="CDD" id="cd08241">
    <property type="entry name" value="QOR1"/>
    <property type="match status" value="1"/>
</dbReference>
<dbReference type="SUPFAM" id="SSF50129">
    <property type="entry name" value="GroES-like"/>
    <property type="match status" value="1"/>
</dbReference>
<dbReference type="InterPro" id="IPR013149">
    <property type="entry name" value="ADH-like_C"/>
</dbReference>
<gene>
    <name evidence="2" type="ORF">OG563_46830</name>
</gene>
<dbReference type="InterPro" id="IPR036291">
    <property type="entry name" value="NAD(P)-bd_dom_sf"/>
</dbReference>
<sequence>MRAQQLVEHVGPDGLRLVDIDEPAGNGLVVVDLDAAGVSYPDLLRSKGEYQERNEVPYVPGAEAAGIVRSTPAGTGLQPGQRVAVLTPTGAWQETVAVHPHEVFALPEGVSTVTAAGILANYLTSHFALTRRARAVAGEVVLVHGAGGGIGTAALGLCRAMGLHSIAVVSGPDKAAAAHAAGADVVVGVDGWLDSVREHTHGRGVDIVLDPVGGDRFTDSVRSLAPEGRLVVLGFVGGDIPVVKVNRLLLRNAAVLGAGLAELFAHDPRYPQRQWQELSGLLSAGQLVVPPPTVVDLADAGQALAALESRSAVGKIVLKLR</sequence>
<evidence type="ECO:0000313" key="2">
    <source>
        <dbReference type="EMBL" id="WUV46477.1"/>
    </source>
</evidence>
<name>A0ABZ1YX67_9NOCA</name>
<dbReference type="SMART" id="SM00829">
    <property type="entry name" value="PKS_ER"/>
    <property type="match status" value="1"/>
</dbReference>
<accession>A0ABZ1YX67</accession>
<evidence type="ECO:0000259" key="1">
    <source>
        <dbReference type="SMART" id="SM00829"/>
    </source>
</evidence>
<organism evidence="2 3">
    <name type="scientific">Nocardia vinacea</name>
    <dbReference type="NCBI Taxonomy" id="96468"/>
    <lineage>
        <taxon>Bacteria</taxon>
        <taxon>Bacillati</taxon>
        <taxon>Actinomycetota</taxon>
        <taxon>Actinomycetes</taxon>
        <taxon>Mycobacteriales</taxon>
        <taxon>Nocardiaceae</taxon>
        <taxon>Nocardia</taxon>
    </lineage>
</organism>
<dbReference type="Proteomes" id="UP001432062">
    <property type="component" value="Chromosome"/>
</dbReference>
<reference evidence="2" key="1">
    <citation type="submission" date="2022-10" db="EMBL/GenBank/DDBJ databases">
        <title>The complete genomes of actinobacterial strains from the NBC collection.</title>
        <authorList>
            <person name="Joergensen T.S."/>
            <person name="Alvarez Arevalo M."/>
            <person name="Sterndorff E.B."/>
            <person name="Faurdal D."/>
            <person name="Vuksanovic O."/>
            <person name="Mourched A.-S."/>
            <person name="Charusanti P."/>
            <person name="Shaw S."/>
            <person name="Blin K."/>
            <person name="Weber T."/>
        </authorList>
    </citation>
    <scope>NUCLEOTIDE SEQUENCE</scope>
    <source>
        <strain evidence="2">NBC_01482</strain>
    </source>
</reference>